<dbReference type="Pfam" id="PF01878">
    <property type="entry name" value="EVE"/>
    <property type="match status" value="1"/>
</dbReference>
<dbReference type="InterPro" id="IPR002740">
    <property type="entry name" value="EVE_domain"/>
</dbReference>
<dbReference type="Proteomes" id="UP001365405">
    <property type="component" value="Unassembled WGS sequence"/>
</dbReference>
<sequence>MSQCWVGVVSRSHVQRGVAGSFMQLNHGKKAPVSRLKAGDWLAVYSPRTAYPDGELLQAFTALGQVRTGQVYQVEMAPDFQPYRVDVDFLPVHEAPIRPLLSQLSFTRGLANWGAAFRFGQLKMTEDDLALIAQAMGAGHHVMPGVPA</sequence>
<evidence type="ECO:0000256" key="1">
    <source>
        <dbReference type="HAMAP-Rule" id="MF_00771"/>
    </source>
</evidence>
<evidence type="ECO:0000259" key="2">
    <source>
        <dbReference type="Pfam" id="PF01878"/>
    </source>
</evidence>
<proteinExistence type="inferred from homology"/>
<dbReference type="NCBIfam" id="NF002616">
    <property type="entry name" value="PRK02268.1-2"/>
    <property type="match status" value="1"/>
</dbReference>
<comment type="caution">
    <text evidence="3">The sequence shown here is derived from an EMBL/GenBank/DDBJ whole genome shotgun (WGS) entry which is preliminary data.</text>
</comment>
<dbReference type="InterPro" id="IPR015947">
    <property type="entry name" value="PUA-like_sf"/>
</dbReference>
<comment type="similarity">
    <text evidence="1">Belongs to the UPF0310 family.</text>
</comment>
<dbReference type="CDD" id="cd21132">
    <property type="entry name" value="EVE-like"/>
    <property type="match status" value="1"/>
</dbReference>
<dbReference type="HAMAP" id="MF_00771">
    <property type="entry name" value="UPF0310"/>
    <property type="match status" value="1"/>
</dbReference>
<keyword evidence="4" id="KW-1185">Reference proteome</keyword>
<evidence type="ECO:0000313" key="4">
    <source>
        <dbReference type="Proteomes" id="UP001365405"/>
    </source>
</evidence>
<organism evidence="3 4">
    <name type="scientific">Pseudaquabacterium inlustre</name>
    <dbReference type="NCBI Taxonomy" id="2984192"/>
    <lineage>
        <taxon>Bacteria</taxon>
        <taxon>Pseudomonadati</taxon>
        <taxon>Pseudomonadota</taxon>
        <taxon>Betaproteobacteria</taxon>
        <taxon>Burkholderiales</taxon>
        <taxon>Sphaerotilaceae</taxon>
        <taxon>Pseudaquabacterium</taxon>
    </lineage>
</organism>
<protein>
    <recommendedName>
        <fullName evidence="1">UPF0310 protein AACH10_13935</fullName>
    </recommendedName>
</protein>
<evidence type="ECO:0000313" key="3">
    <source>
        <dbReference type="EMBL" id="MEK8051347.1"/>
    </source>
</evidence>
<feature type="domain" description="EVE" evidence="2">
    <location>
        <begin position="4"/>
        <end position="134"/>
    </location>
</feature>
<dbReference type="InterPro" id="IPR022996">
    <property type="entry name" value="UPF0310"/>
</dbReference>
<dbReference type="Gene3D" id="3.10.590.10">
    <property type="entry name" value="ph1033 like domains"/>
    <property type="match status" value="1"/>
</dbReference>
<dbReference type="RefSeq" id="WP_341411031.1">
    <property type="nucleotide sequence ID" value="NZ_JBBUTH010000007.1"/>
</dbReference>
<dbReference type="SUPFAM" id="SSF88697">
    <property type="entry name" value="PUA domain-like"/>
    <property type="match status" value="1"/>
</dbReference>
<name>A0ABU9CL90_9BURK</name>
<dbReference type="EMBL" id="JBBUTH010000007">
    <property type="protein sequence ID" value="MEK8051347.1"/>
    <property type="molecule type" value="Genomic_DNA"/>
</dbReference>
<accession>A0ABU9CL90</accession>
<reference evidence="3 4" key="1">
    <citation type="submission" date="2024-04" db="EMBL/GenBank/DDBJ databases">
        <title>Novel species of the genus Ideonella isolated from streams.</title>
        <authorList>
            <person name="Lu H."/>
        </authorList>
    </citation>
    <scope>NUCLEOTIDE SEQUENCE [LARGE SCALE GENOMIC DNA]</scope>
    <source>
        <strain evidence="3 4">DXS22W</strain>
    </source>
</reference>
<gene>
    <name evidence="3" type="ORF">AACH10_13935</name>
</gene>